<name>A0A9Q3V6A9_9FLAO</name>
<reference evidence="1" key="1">
    <citation type="submission" date="2021-11" db="EMBL/GenBank/DDBJ databases">
        <title>Description of novel Chryseobacterium species.</title>
        <authorList>
            <person name="Saticioglu I.B."/>
            <person name="Ay H."/>
            <person name="Altun S."/>
            <person name="Duman M."/>
        </authorList>
    </citation>
    <scope>NUCLEOTIDE SEQUENCE</scope>
    <source>
        <strain evidence="1">C-17</strain>
    </source>
</reference>
<accession>A0A9Q3V6A9</accession>
<dbReference type="Proteomes" id="UP001108025">
    <property type="component" value="Unassembled WGS sequence"/>
</dbReference>
<keyword evidence="2" id="KW-1185">Reference proteome</keyword>
<evidence type="ECO:0000313" key="2">
    <source>
        <dbReference type="Proteomes" id="UP001108025"/>
    </source>
</evidence>
<dbReference type="EMBL" id="JAJNAY010000001">
    <property type="protein sequence ID" value="MCD1117580.1"/>
    <property type="molecule type" value="Genomic_DNA"/>
</dbReference>
<proteinExistence type="predicted"/>
<organism evidence="1 2">
    <name type="scientific">Chryseobacterium turcicum</name>
    <dbReference type="NCBI Taxonomy" id="2898076"/>
    <lineage>
        <taxon>Bacteria</taxon>
        <taxon>Pseudomonadati</taxon>
        <taxon>Bacteroidota</taxon>
        <taxon>Flavobacteriia</taxon>
        <taxon>Flavobacteriales</taxon>
        <taxon>Weeksellaceae</taxon>
        <taxon>Chryseobacterium group</taxon>
        <taxon>Chryseobacterium</taxon>
    </lineage>
</organism>
<protein>
    <submittedName>
        <fullName evidence="1">Helix-turn-helix domain-containing protein</fullName>
    </submittedName>
</protein>
<sequence length="108" mass="12906">MRPIGPDYKRIYLDILENKFPDKKALCSSVLAKHTWTAQDILEINDRIFNSVNYSSKKNNMLHRSYRKVDILKILDYQKMHRLNNTQLAVHFRLSRNTVGKWKKIFVI</sequence>
<comment type="caution">
    <text evidence="1">The sequence shown here is derived from an EMBL/GenBank/DDBJ whole genome shotgun (WGS) entry which is preliminary data.</text>
</comment>
<dbReference type="RefSeq" id="WP_230669570.1">
    <property type="nucleotide sequence ID" value="NZ_JAJNAY010000001.1"/>
</dbReference>
<dbReference type="AlphaFoldDB" id="A0A9Q3V6A9"/>
<evidence type="ECO:0000313" key="1">
    <source>
        <dbReference type="EMBL" id="MCD1117580.1"/>
    </source>
</evidence>
<gene>
    <name evidence="1" type="ORF">LO744_11995</name>
</gene>